<name>A0A3A5JKL0_9ENTR</name>
<sequence length="67" mass="7752">MLLPVIQDKNERSTQTEKRRLISGNQRRATYLSFYNGQEGNTRLGIIIRKKHSADAFRVKDHALRGP</sequence>
<dbReference type="Proteomes" id="UP000276295">
    <property type="component" value="Unassembled WGS sequence"/>
</dbReference>
<dbReference type="EMBL" id="QZWH01000053">
    <property type="protein sequence ID" value="RJT18820.1"/>
    <property type="molecule type" value="Genomic_DNA"/>
</dbReference>
<evidence type="ECO:0000313" key="1">
    <source>
        <dbReference type="EMBL" id="RJT18820.1"/>
    </source>
</evidence>
<gene>
    <name evidence="1" type="ORF">D6029_19695</name>
</gene>
<keyword evidence="2" id="KW-1185">Reference proteome</keyword>
<dbReference type="AlphaFoldDB" id="A0A3A5JKL0"/>
<comment type="caution">
    <text evidence="1">The sequence shown here is derived from an EMBL/GenBank/DDBJ whole genome shotgun (WGS) entry which is preliminary data.</text>
</comment>
<evidence type="ECO:0000313" key="2">
    <source>
        <dbReference type="Proteomes" id="UP000276295"/>
    </source>
</evidence>
<accession>A0A3A5JKL0</accession>
<proteinExistence type="predicted"/>
<reference evidence="1 2" key="1">
    <citation type="submission" date="2018-09" db="EMBL/GenBank/DDBJ databases">
        <title>Draft genome sequence of Buttiauxella izardii CCUG 35510T.</title>
        <authorList>
            <person name="Salva-Serra F."/>
            <person name="Marathe N."/>
            <person name="Moore E."/>
            <person name="Stadler-Svensson L."/>
            <person name="Engstrom-Jakobsson H."/>
        </authorList>
    </citation>
    <scope>NUCLEOTIDE SEQUENCE [LARGE SCALE GENOMIC DNA]</scope>
    <source>
        <strain evidence="1 2">CCUG 35510</strain>
    </source>
</reference>
<protein>
    <submittedName>
        <fullName evidence="1">Uncharacterized protein</fullName>
    </submittedName>
</protein>
<organism evidence="1 2">
    <name type="scientific">Buttiauxella izardii</name>
    <dbReference type="NCBI Taxonomy" id="82991"/>
    <lineage>
        <taxon>Bacteria</taxon>
        <taxon>Pseudomonadati</taxon>
        <taxon>Pseudomonadota</taxon>
        <taxon>Gammaproteobacteria</taxon>
        <taxon>Enterobacterales</taxon>
        <taxon>Enterobacteriaceae</taxon>
        <taxon>Buttiauxella</taxon>
    </lineage>
</organism>